<protein>
    <recommendedName>
        <fullName evidence="5">DUF3558 domain-containing protein</fullName>
    </recommendedName>
</protein>
<feature type="region of interest" description="Disordered" evidence="1">
    <location>
        <begin position="30"/>
        <end position="90"/>
    </location>
</feature>
<feature type="compositionally biased region" description="Polar residues" evidence="1">
    <location>
        <begin position="66"/>
        <end position="82"/>
    </location>
</feature>
<organism evidence="3 4">
    <name type="scientific">Saccharothrix coeruleofusca</name>
    <dbReference type="NCBI Taxonomy" id="33919"/>
    <lineage>
        <taxon>Bacteria</taxon>
        <taxon>Bacillati</taxon>
        <taxon>Actinomycetota</taxon>
        <taxon>Actinomycetes</taxon>
        <taxon>Pseudonocardiales</taxon>
        <taxon>Pseudonocardiaceae</taxon>
        <taxon>Saccharothrix</taxon>
    </lineage>
</organism>
<gene>
    <name evidence="3" type="ORF">GCM10010185_09610</name>
</gene>
<feature type="chain" id="PRO_5038700613" description="DUF3558 domain-containing protein" evidence="2">
    <location>
        <begin position="25"/>
        <end position="211"/>
    </location>
</feature>
<comment type="caution">
    <text evidence="3">The sequence shown here is derived from an EMBL/GenBank/DDBJ whole genome shotgun (WGS) entry which is preliminary data.</text>
</comment>
<feature type="signal peptide" evidence="2">
    <location>
        <begin position="1"/>
        <end position="24"/>
    </location>
</feature>
<name>A0A918AHZ9_9PSEU</name>
<dbReference type="Proteomes" id="UP000639606">
    <property type="component" value="Unassembled WGS sequence"/>
</dbReference>
<dbReference type="EMBL" id="BMRG01000002">
    <property type="protein sequence ID" value="GGP40623.1"/>
    <property type="molecule type" value="Genomic_DNA"/>
</dbReference>
<evidence type="ECO:0008006" key="5">
    <source>
        <dbReference type="Google" id="ProtNLM"/>
    </source>
</evidence>
<keyword evidence="2" id="KW-0732">Signal</keyword>
<dbReference type="RefSeq" id="WP_189221844.1">
    <property type="nucleotide sequence ID" value="NZ_BMRG01000002.1"/>
</dbReference>
<dbReference type="PROSITE" id="PS51257">
    <property type="entry name" value="PROKAR_LIPOPROTEIN"/>
    <property type="match status" value="1"/>
</dbReference>
<keyword evidence="4" id="KW-1185">Reference proteome</keyword>
<evidence type="ECO:0000256" key="1">
    <source>
        <dbReference type="SAM" id="MobiDB-lite"/>
    </source>
</evidence>
<sequence length="211" mass="21793">MQLRRVSTLAAVTAVLALGLGACAQQVAGNPVAARESAVDEPSPTGSSAKAPTRTSARPTGDSAEQRPTTSAKGSPTGSGQPTGVKITQRKKTTGFEDCDILSPEEVASTIGARQAGQKGCVQITEDPFVVVLLMVTVANHNDAARPFELGGNTAYEIDEQGDCTVMVMLTDDPKAITPALIATVTPVEGADTCDIARKLVTKAFEKIPNA</sequence>
<reference evidence="3" key="1">
    <citation type="journal article" date="2014" name="Int. J. Syst. Evol. Microbiol.">
        <title>Complete genome sequence of Corynebacterium casei LMG S-19264T (=DSM 44701T), isolated from a smear-ripened cheese.</title>
        <authorList>
            <consortium name="US DOE Joint Genome Institute (JGI-PGF)"/>
            <person name="Walter F."/>
            <person name="Albersmeier A."/>
            <person name="Kalinowski J."/>
            <person name="Ruckert C."/>
        </authorList>
    </citation>
    <scope>NUCLEOTIDE SEQUENCE</scope>
    <source>
        <strain evidence="3">JCM 3313</strain>
    </source>
</reference>
<evidence type="ECO:0000313" key="3">
    <source>
        <dbReference type="EMBL" id="GGP40623.1"/>
    </source>
</evidence>
<evidence type="ECO:0000313" key="4">
    <source>
        <dbReference type="Proteomes" id="UP000639606"/>
    </source>
</evidence>
<reference evidence="3" key="2">
    <citation type="submission" date="2020-09" db="EMBL/GenBank/DDBJ databases">
        <authorList>
            <person name="Sun Q."/>
            <person name="Ohkuma M."/>
        </authorList>
    </citation>
    <scope>NUCLEOTIDE SEQUENCE</scope>
    <source>
        <strain evidence="3">JCM 3313</strain>
    </source>
</reference>
<accession>A0A918AHZ9</accession>
<feature type="compositionally biased region" description="Polar residues" evidence="1">
    <location>
        <begin position="44"/>
        <end position="58"/>
    </location>
</feature>
<evidence type="ECO:0000256" key="2">
    <source>
        <dbReference type="SAM" id="SignalP"/>
    </source>
</evidence>
<dbReference type="AlphaFoldDB" id="A0A918AHZ9"/>
<proteinExistence type="predicted"/>